<evidence type="ECO:0000256" key="3">
    <source>
        <dbReference type="ARBA" id="ARBA00022692"/>
    </source>
</evidence>
<dbReference type="EMBL" id="JABANM010016577">
    <property type="protein sequence ID" value="KAF4729191.1"/>
    <property type="molecule type" value="Genomic_DNA"/>
</dbReference>
<sequence>YHTGTIAWGSLLTMILRPLRILFFLVEWALDGPTNTVITSTLAKRLSYSLKFHRRFLKFICEDAYIDVAFNSSSFLAAGANAFKVMHTDTQLSRTILMFLCVGVVVSAVFGGYVAHMVSSPFLVSTICSFLGGVLSMSSMALLRATADSLLYCSSVNQPNPGYRDHAPVCLRETISSMRRSVYADVAETTMRRVYAE</sequence>
<dbReference type="InterPro" id="IPR007603">
    <property type="entry name" value="Choline_transptr-like"/>
</dbReference>
<keyword evidence="5 6" id="KW-0472">Membrane</keyword>
<keyword evidence="3 6" id="KW-0812">Transmembrane</keyword>
<protein>
    <recommendedName>
        <fullName evidence="6">Choline transporter-like protein</fullName>
    </recommendedName>
</protein>
<dbReference type="Pfam" id="PF04515">
    <property type="entry name" value="Choline_transpo"/>
    <property type="match status" value="1"/>
</dbReference>
<dbReference type="AlphaFoldDB" id="A0A7J6U464"/>
<evidence type="ECO:0000256" key="2">
    <source>
        <dbReference type="ARBA" id="ARBA00007168"/>
    </source>
</evidence>
<organism evidence="8 9">
    <name type="scientific">Perkinsus olseni</name>
    <name type="common">Perkinsus atlanticus</name>
    <dbReference type="NCBI Taxonomy" id="32597"/>
    <lineage>
        <taxon>Eukaryota</taxon>
        <taxon>Sar</taxon>
        <taxon>Alveolata</taxon>
        <taxon>Perkinsozoa</taxon>
        <taxon>Perkinsea</taxon>
        <taxon>Perkinsida</taxon>
        <taxon>Perkinsidae</taxon>
        <taxon>Perkinsus</taxon>
    </lineage>
</organism>
<evidence type="ECO:0000256" key="6">
    <source>
        <dbReference type="RuleBase" id="RU368066"/>
    </source>
</evidence>
<proteinExistence type="inferred from homology"/>
<evidence type="ECO:0000256" key="1">
    <source>
        <dbReference type="ARBA" id="ARBA00004141"/>
    </source>
</evidence>
<evidence type="ECO:0000256" key="5">
    <source>
        <dbReference type="ARBA" id="ARBA00023136"/>
    </source>
</evidence>
<keyword evidence="9" id="KW-1185">Reference proteome</keyword>
<dbReference type="GO" id="GO:0022857">
    <property type="term" value="F:transmembrane transporter activity"/>
    <property type="evidence" value="ECO:0007669"/>
    <property type="project" value="UniProtKB-UniRule"/>
</dbReference>
<evidence type="ECO:0000313" key="8">
    <source>
        <dbReference type="EMBL" id="KAF4751610.1"/>
    </source>
</evidence>
<feature type="transmembrane region" description="Helical" evidence="6">
    <location>
        <begin position="96"/>
        <end position="116"/>
    </location>
</feature>
<keyword evidence="4 6" id="KW-1133">Transmembrane helix</keyword>
<feature type="non-terminal residue" evidence="8">
    <location>
        <position position="1"/>
    </location>
</feature>
<comment type="caution">
    <text evidence="6">Lacks conserved residue(s) required for the propagation of feature annotation.</text>
</comment>
<evidence type="ECO:0000256" key="4">
    <source>
        <dbReference type="ARBA" id="ARBA00022989"/>
    </source>
</evidence>
<dbReference type="EMBL" id="JABANO010006551">
    <property type="protein sequence ID" value="KAF4751610.1"/>
    <property type="molecule type" value="Genomic_DNA"/>
</dbReference>
<dbReference type="GO" id="GO:0005886">
    <property type="term" value="C:plasma membrane"/>
    <property type="evidence" value="ECO:0007669"/>
    <property type="project" value="UniProtKB-SubCell"/>
</dbReference>
<gene>
    <name evidence="7" type="ORF">FOZ62_024467</name>
    <name evidence="8" type="ORF">FOZ63_025004</name>
</gene>
<accession>A0A7J6U464</accession>
<comment type="caution">
    <text evidence="8">The sequence shown here is derived from an EMBL/GenBank/DDBJ whole genome shotgun (WGS) entry which is preliminary data.</text>
</comment>
<evidence type="ECO:0000313" key="7">
    <source>
        <dbReference type="EMBL" id="KAF4729191.1"/>
    </source>
</evidence>
<comment type="similarity">
    <text evidence="2 6">Belongs to the CTL (choline transporter-like) family.</text>
</comment>
<evidence type="ECO:0000313" key="9">
    <source>
        <dbReference type="Proteomes" id="UP000553632"/>
    </source>
</evidence>
<reference evidence="9 10" key="1">
    <citation type="submission" date="2020-04" db="EMBL/GenBank/DDBJ databases">
        <title>Perkinsus olseni comparative genomics.</title>
        <authorList>
            <person name="Bogema D.R."/>
        </authorList>
    </citation>
    <scope>NUCLEOTIDE SEQUENCE [LARGE SCALE GENOMIC DNA]</scope>
    <source>
        <strain evidence="7">ATCC PRA-205</strain>
        <strain evidence="8 9">ATCC PRA-207</strain>
    </source>
</reference>
<dbReference type="Proteomes" id="UP000574390">
    <property type="component" value="Unassembled WGS sequence"/>
</dbReference>
<evidence type="ECO:0000313" key="10">
    <source>
        <dbReference type="Proteomes" id="UP000574390"/>
    </source>
</evidence>
<dbReference type="Proteomes" id="UP000553632">
    <property type="component" value="Unassembled WGS sequence"/>
</dbReference>
<feature type="transmembrane region" description="Helical" evidence="6">
    <location>
        <begin position="122"/>
        <end position="143"/>
    </location>
</feature>
<comment type="subcellular location">
    <subcellularLocation>
        <location evidence="6">Cell membrane</location>
        <topology evidence="6">Multi-pass membrane protein</topology>
    </subcellularLocation>
    <subcellularLocation>
        <location evidence="1">Membrane</location>
        <topology evidence="1">Multi-pass membrane protein</topology>
    </subcellularLocation>
</comment>
<comment type="function">
    <text evidence="6">Choline transporter.</text>
</comment>
<feature type="transmembrane region" description="Helical" evidence="6">
    <location>
        <begin position="6"/>
        <end position="26"/>
    </location>
</feature>
<name>A0A7J6U464_PEROL</name>